<reference evidence="2" key="1">
    <citation type="submission" date="2023-04" db="EMBL/GenBank/DDBJ databases">
        <title>Sphingomonas sp. MAHUQ-71 isolated from rice field.</title>
        <authorList>
            <person name="Huq M.A."/>
        </authorList>
    </citation>
    <scope>NUCLEOTIDE SEQUENCE</scope>
    <source>
        <strain evidence="2">MAHUQ-71</strain>
    </source>
</reference>
<evidence type="ECO:0000313" key="2">
    <source>
        <dbReference type="EMBL" id="MDH7640606.1"/>
    </source>
</evidence>
<feature type="chain" id="PRO_5046980897" description="LTXXQ motif family protein" evidence="1">
    <location>
        <begin position="22"/>
        <end position="125"/>
    </location>
</feature>
<protein>
    <recommendedName>
        <fullName evidence="4">LTXXQ motif family protein</fullName>
    </recommendedName>
</protein>
<keyword evidence="3" id="KW-1185">Reference proteome</keyword>
<dbReference type="EMBL" id="JARYGZ010000003">
    <property type="protein sequence ID" value="MDH7640606.1"/>
    <property type="molecule type" value="Genomic_DNA"/>
</dbReference>
<dbReference type="RefSeq" id="WP_281045957.1">
    <property type="nucleotide sequence ID" value="NZ_JARYGZ010000003.1"/>
</dbReference>
<accession>A0ABT6N680</accession>
<name>A0ABT6N680_9SPHN</name>
<organism evidence="2 3">
    <name type="scientific">Sphingomonas oryzagri</name>
    <dbReference type="NCBI Taxonomy" id="3042314"/>
    <lineage>
        <taxon>Bacteria</taxon>
        <taxon>Pseudomonadati</taxon>
        <taxon>Pseudomonadota</taxon>
        <taxon>Alphaproteobacteria</taxon>
        <taxon>Sphingomonadales</taxon>
        <taxon>Sphingomonadaceae</taxon>
        <taxon>Sphingomonas</taxon>
    </lineage>
</organism>
<feature type="signal peptide" evidence="1">
    <location>
        <begin position="1"/>
        <end position="21"/>
    </location>
</feature>
<evidence type="ECO:0000256" key="1">
    <source>
        <dbReference type="SAM" id="SignalP"/>
    </source>
</evidence>
<evidence type="ECO:0000313" key="3">
    <source>
        <dbReference type="Proteomes" id="UP001160625"/>
    </source>
</evidence>
<proteinExistence type="predicted"/>
<gene>
    <name evidence="2" type="ORF">QGN17_17870</name>
</gene>
<evidence type="ECO:0008006" key="4">
    <source>
        <dbReference type="Google" id="ProtNLM"/>
    </source>
</evidence>
<sequence length="125" mass="12905">MRNTLFGALAAAVLITGTGYAADPAPSPGMDPAQTAAGRADDMALLLGLRPDQRPALDQFLGAMTPPDGGGDRSGWMQARMAAAQTFRATLAPDQQARFDALERLRHGMGGRMGGGGRGHWGGGQ</sequence>
<dbReference type="Proteomes" id="UP001160625">
    <property type="component" value="Unassembled WGS sequence"/>
</dbReference>
<keyword evidence="1" id="KW-0732">Signal</keyword>
<comment type="caution">
    <text evidence="2">The sequence shown here is derived from an EMBL/GenBank/DDBJ whole genome shotgun (WGS) entry which is preliminary data.</text>
</comment>